<dbReference type="KEGG" id="dni:HX89_04045"/>
<evidence type="ECO:0000256" key="1">
    <source>
        <dbReference type="PROSITE-ProRule" id="PRU00169"/>
    </source>
</evidence>
<evidence type="ECO:0000259" key="2">
    <source>
        <dbReference type="PROSITE" id="PS50110"/>
    </source>
</evidence>
<dbReference type="AlphaFoldDB" id="A0A075JJQ7"/>
<accession>A0A075JJQ7</accession>
<keyword evidence="1" id="KW-0597">Phosphoprotein</keyword>
<proteinExistence type="predicted"/>
<dbReference type="GO" id="GO:0000160">
    <property type="term" value="P:phosphorelay signal transduction system"/>
    <property type="evidence" value="ECO:0007669"/>
    <property type="project" value="InterPro"/>
</dbReference>
<dbReference type="InterPro" id="IPR011006">
    <property type="entry name" value="CheY-like_superfamily"/>
</dbReference>
<sequence length="467" mass="51145">MANPIAVLVDDDPQQLAEASSTIIEAGFKLHSFESVESALPFIEGTELDVDLFVLDRKLPMRTGERAVDELGDELFRIVSQTHSDSRVIVFSGHTDFDHLQSTVQGGGLVFQHGDHRVDRVSVLRKTQFDKFQDAINELRELIARFERIEVAVDLDRGAHQKRVLRRIAHHYGASSISAKALAGGLTGAPVWRCELVSPSGPIADVVAKAGNAIPAAGGLQDLLAREAIARRVEVITGLMGGDVVTILQLAGDSPASLMSLIGSSDARAASATEALCVKLDSLQRLPATSVTLRDLVAQILSWDRFIEQLDHLGLAIPSPEIWLSTASVMSHTDLHASNVLVCDNSPVIIDSDENAYSSALRDPMVLMLSSWVHPDSPWLESMWPSVEDISDHFGDASFAAQSPSPEWYACVSKWIDARTSSAREYWSLVMAYSVRQLRFENVRESATLRGRVEAMVRLAHRHVTES</sequence>
<protein>
    <recommendedName>
        <fullName evidence="2">Response regulatory domain-containing protein</fullName>
    </recommendedName>
</protein>
<organism evidence="3 4">
    <name type="scientific">Dermacoccus nishinomiyaensis</name>
    <dbReference type="NCBI Taxonomy" id="1274"/>
    <lineage>
        <taxon>Bacteria</taxon>
        <taxon>Bacillati</taxon>
        <taxon>Actinomycetota</taxon>
        <taxon>Actinomycetes</taxon>
        <taxon>Micrococcales</taxon>
        <taxon>Dermacoccaceae</taxon>
        <taxon>Dermacoccus</taxon>
    </lineage>
</organism>
<dbReference type="Gene3D" id="3.40.50.2300">
    <property type="match status" value="1"/>
</dbReference>
<dbReference type="HOGENOM" id="CLU_584904_0_0_11"/>
<evidence type="ECO:0000313" key="4">
    <source>
        <dbReference type="Proteomes" id="UP000027986"/>
    </source>
</evidence>
<evidence type="ECO:0000313" key="3">
    <source>
        <dbReference type="EMBL" id="AIF40268.1"/>
    </source>
</evidence>
<dbReference type="CDD" id="cd00156">
    <property type="entry name" value="REC"/>
    <property type="match status" value="1"/>
</dbReference>
<name>A0A075JJQ7_9MICO</name>
<gene>
    <name evidence="3" type="ORF">HX89_04045</name>
</gene>
<feature type="domain" description="Response regulatory" evidence="2">
    <location>
        <begin position="5"/>
        <end position="128"/>
    </location>
</feature>
<feature type="modified residue" description="4-aspartylphosphate" evidence="1">
    <location>
        <position position="56"/>
    </location>
</feature>
<dbReference type="GeneID" id="41840384"/>
<dbReference type="Proteomes" id="UP000027986">
    <property type="component" value="Chromosome"/>
</dbReference>
<dbReference type="InterPro" id="IPR001789">
    <property type="entry name" value="Sig_transdc_resp-reg_receiver"/>
</dbReference>
<dbReference type="RefSeq" id="WP_038567172.1">
    <property type="nucleotide sequence ID" value="NZ_CP008889.1"/>
</dbReference>
<dbReference type="SUPFAM" id="SSF52172">
    <property type="entry name" value="CheY-like"/>
    <property type="match status" value="1"/>
</dbReference>
<dbReference type="SUPFAM" id="SSF56112">
    <property type="entry name" value="Protein kinase-like (PK-like)"/>
    <property type="match status" value="1"/>
</dbReference>
<dbReference type="EMBL" id="CP008889">
    <property type="protein sequence ID" value="AIF40268.1"/>
    <property type="molecule type" value="Genomic_DNA"/>
</dbReference>
<dbReference type="InterPro" id="IPR011009">
    <property type="entry name" value="Kinase-like_dom_sf"/>
</dbReference>
<dbReference type="PROSITE" id="PS50110">
    <property type="entry name" value="RESPONSE_REGULATORY"/>
    <property type="match status" value="1"/>
</dbReference>
<keyword evidence="4" id="KW-1185">Reference proteome</keyword>
<dbReference type="OrthoDB" id="9797603at2"/>
<reference evidence="3 4" key="1">
    <citation type="submission" date="2014-07" db="EMBL/GenBank/DDBJ databases">
        <title>Genome Sequencing of Dermacoccus nishinomiyaensis.</title>
        <authorList>
            <person name="Hong K.W."/>
            <person name="Chan K.G."/>
        </authorList>
    </citation>
    <scope>NUCLEOTIDE SEQUENCE [LARGE SCALE GENOMIC DNA]</scope>
    <source>
        <strain evidence="3 4">M25</strain>
    </source>
</reference>